<dbReference type="OrthoDB" id="5953030at2759"/>
<accession>A0A6S7GR99</accession>
<evidence type="ECO:0000313" key="1">
    <source>
        <dbReference type="EMBL" id="CAB3992479.1"/>
    </source>
</evidence>
<dbReference type="AlphaFoldDB" id="A0A6S7GR99"/>
<evidence type="ECO:0000313" key="2">
    <source>
        <dbReference type="Proteomes" id="UP001152795"/>
    </source>
</evidence>
<dbReference type="SUPFAM" id="SSF56672">
    <property type="entry name" value="DNA/RNA polymerases"/>
    <property type="match status" value="1"/>
</dbReference>
<keyword evidence="2" id="KW-1185">Reference proteome</keyword>
<dbReference type="InterPro" id="IPR000477">
    <property type="entry name" value="RT_dom"/>
</dbReference>
<organism evidence="1 2">
    <name type="scientific">Paramuricea clavata</name>
    <name type="common">Red gorgonian</name>
    <name type="synonym">Violescent sea-whip</name>
    <dbReference type="NCBI Taxonomy" id="317549"/>
    <lineage>
        <taxon>Eukaryota</taxon>
        <taxon>Metazoa</taxon>
        <taxon>Cnidaria</taxon>
        <taxon>Anthozoa</taxon>
        <taxon>Octocorallia</taxon>
        <taxon>Malacalcyonacea</taxon>
        <taxon>Plexauridae</taxon>
        <taxon>Paramuricea</taxon>
    </lineage>
</organism>
<name>A0A6S7GR99_PARCT</name>
<sequence>MPPSPGEKFQLRRVTYSELSEVKRALLGIRKDCSTGNENKGEITLAIFADYSKAFNTVDPEVLINKIFKLNFSKPFLHWLVSYLTDREQYDQINDKLSSKVTIQFGVPQGSILGPILFNLYVADMHQNVHSEEECLQYADDSTLYHHCKVDELEVAKLDLEESLSTLSDWSSHINLVFNHTKTKMMVFTTRQMARYHGLDQEHRIEIGVNGKKIERVAQCKVLGMLFQQNLMWNNQITELLSSCYGSISVLKKIKRFTPYHIRKQLAEALILSKLDYCNVLYHGMPEYLIRRLQRVENTAAGFVQRRYANTEKTLELNWLPVKERIEFNIAKLAFKAIYFENWRSYLQGQCKTASQSIT</sequence>
<dbReference type="EMBL" id="CACRXK020002060">
    <property type="protein sequence ID" value="CAB3992479.1"/>
    <property type="molecule type" value="Genomic_DNA"/>
</dbReference>
<dbReference type="PANTHER" id="PTHR33332">
    <property type="entry name" value="REVERSE TRANSCRIPTASE DOMAIN-CONTAINING PROTEIN"/>
    <property type="match status" value="1"/>
</dbReference>
<dbReference type="InterPro" id="IPR043502">
    <property type="entry name" value="DNA/RNA_pol_sf"/>
</dbReference>
<gene>
    <name evidence="1" type="ORF">PACLA_8A082155</name>
</gene>
<dbReference type="Proteomes" id="UP001152795">
    <property type="component" value="Unassembled WGS sequence"/>
</dbReference>
<dbReference type="Pfam" id="PF00078">
    <property type="entry name" value="RVT_1"/>
    <property type="match status" value="1"/>
</dbReference>
<proteinExistence type="predicted"/>
<protein>
    <submittedName>
        <fullName evidence="1">Uncharacterized protein</fullName>
    </submittedName>
</protein>
<comment type="caution">
    <text evidence="1">The sequence shown here is derived from an EMBL/GenBank/DDBJ whole genome shotgun (WGS) entry which is preliminary data.</text>
</comment>
<dbReference type="PROSITE" id="PS50878">
    <property type="entry name" value="RT_POL"/>
    <property type="match status" value="1"/>
</dbReference>
<reference evidence="1" key="1">
    <citation type="submission" date="2020-04" db="EMBL/GenBank/DDBJ databases">
        <authorList>
            <person name="Alioto T."/>
            <person name="Alioto T."/>
            <person name="Gomez Garrido J."/>
        </authorList>
    </citation>
    <scope>NUCLEOTIDE SEQUENCE</scope>
    <source>
        <strain evidence="1">A484AB</strain>
    </source>
</reference>